<dbReference type="GeneID" id="43599312"/>
<dbReference type="EMBL" id="NPIC01000005">
    <property type="protein sequence ID" value="RDL35851.1"/>
    <property type="molecule type" value="Genomic_DNA"/>
</dbReference>
<dbReference type="STRING" id="2656787.A0A370TK00"/>
<dbReference type="InterPro" id="IPR053175">
    <property type="entry name" value="DHMBA_Reg_Transcription_Factor"/>
</dbReference>
<dbReference type="OrthoDB" id="3525185at2759"/>
<dbReference type="PANTHER" id="PTHR38791">
    <property type="entry name" value="ZN(II)2CYS6 TRANSCRIPTION FACTOR (EUROFUNG)-RELATED-RELATED"/>
    <property type="match status" value="1"/>
</dbReference>
<accession>A0A370TK00</accession>
<dbReference type="AlphaFoldDB" id="A0A370TK00"/>
<keyword evidence="2" id="KW-1185">Reference proteome</keyword>
<evidence type="ECO:0000313" key="2">
    <source>
        <dbReference type="Proteomes" id="UP000254866"/>
    </source>
</evidence>
<organism evidence="1 2">
    <name type="scientific">Venustampulla echinocandica</name>
    <dbReference type="NCBI Taxonomy" id="2656787"/>
    <lineage>
        <taxon>Eukaryota</taxon>
        <taxon>Fungi</taxon>
        <taxon>Dikarya</taxon>
        <taxon>Ascomycota</taxon>
        <taxon>Pezizomycotina</taxon>
        <taxon>Leotiomycetes</taxon>
        <taxon>Helotiales</taxon>
        <taxon>Pleuroascaceae</taxon>
        <taxon>Venustampulla</taxon>
    </lineage>
</organism>
<protein>
    <recommendedName>
        <fullName evidence="3">Transcription factor domain-containing protein</fullName>
    </recommendedName>
</protein>
<name>A0A370TK00_9HELO</name>
<reference evidence="1 2" key="1">
    <citation type="journal article" date="2018" name="IMA Fungus">
        <title>IMA Genome-F 9: Draft genome sequence of Annulohypoxylon stygium, Aspergillus mulundensis, Berkeleyomyces basicola (syn. Thielaviopsis basicola), Ceratocystis smalleyi, two Cercospora beticola strains, Coleophoma cylindrospora, Fusarium fracticaudum, Phialophora cf. hyalina, and Morchella septimelata.</title>
        <authorList>
            <person name="Wingfield B.D."/>
            <person name="Bills G.F."/>
            <person name="Dong Y."/>
            <person name="Huang W."/>
            <person name="Nel W.J."/>
            <person name="Swalarsk-Parry B.S."/>
            <person name="Vaghefi N."/>
            <person name="Wilken P.M."/>
            <person name="An Z."/>
            <person name="de Beer Z.W."/>
            <person name="De Vos L."/>
            <person name="Chen L."/>
            <person name="Duong T.A."/>
            <person name="Gao Y."/>
            <person name="Hammerbacher A."/>
            <person name="Kikkert J.R."/>
            <person name="Li Y."/>
            <person name="Li H."/>
            <person name="Li K."/>
            <person name="Li Q."/>
            <person name="Liu X."/>
            <person name="Ma X."/>
            <person name="Naidoo K."/>
            <person name="Pethybridge S.J."/>
            <person name="Sun J."/>
            <person name="Steenkamp E.T."/>
            <person name="van der Nest M.A."/>
            <person name="van Wyk S."/>
            <person name="Wingfield M.J."/>
            <person name="Xiong C."/>
            <person name="Yue Q."/>
            <person name="Zhang X."/>
        </authorList>
    </citation>
    <scope>NUCLEOTIDE SEQUENCE [LARGE SCALE GENOMIC DNA]</scope>
    <source>
        <strain evidence="1 2">BP 5553</strain>
    </source>
</reference>
<dbReference type="PANTHER" id="PTHR38791:SF5">
    <property type="entry name" value="TRANSCRIPTION FACTOR DBAG-RELATED"/>
    <property type="match status" value="1"/>
</dbReference>
<evidence type="ECO:0008006" key="3">
    <source>
        <dbReference type="Google" id="ProtNLM"/>
    </source>
</evidence>
<evidence type="ECO:0000313" key="1">
    <source>
        <dbReference type="EMBL" id="RDL35851.1"/>
    </source>
</evidence>
<sequence>MPKTILPYELGNLNWSEIESLAFQTFISDYCISSLNRTVSRGYLNGLESLIEKAGPASTVSQSCKIISLANLGKKASSPMLLQKAETLYFDFLPSFRSTISNEGKSTTIQSLITAVLLGLYEIITITSSELDSHVAHARGVSAILMNKYSPYDLVCGVQLFQLTNPLSKDLKGSDPKNIATPTLQTSKSFSILCPPLIHSPWATLDPIFVKTISLKRKAEKLLGDEIEATVIDDLQLLKQEAELLTLRYGRPEVGYWPGPVLGYYDPYVACIINSYHKSQLLVLDIIARCHRATTNLPQDAKMDPWIYQEGQKLALSITASIPYFLAENVQVFFNQSLASDMTSMTMIPGPSVGGLLSMHTLYMVSKMSVVDPALKVYLSDCLAWIGRNMGIAQATMLSEHTSTNLSDYVRQAHVLIWAGMLI</sequence>
<dbReference type="Proteomes" id="UP000254866">
    <property type="component" value="Unassembled WGS sequence"/>
</dbReference>
<proteinExistence type="predicted"/>
<comment type="caution">
    <text evidence="1">The sequence shown here is derived from an EMBL/GenBank/DDBJ whole genome shotgun (WGS) entry which is preliminary data.</text>
</comment>
<dbReference type="RefSeq" id="XP_031868507.1">
    <property type="nucleotide sequence ID" value="XM_032015086.1"/>
</dbReference>
<gene>
    <name evidence="1" type="ORF">BP5553_06463</name>
</gene>